<sequence>MSVLYSTATFIFERFSDITSKNTLVSDAFSSEFPEISTLNTPEDAPVEIPRFVLFSHHGFSTVIITSNMIQLSTKFDNNFSEDWIGRCKPYLEKKVNLVFNFFKELNINPKYCGLTVNSLLTVDNSSVAKIENLFLKKKFISNLNLHDVLIKQSFDFENKYFINLQLQNQRYQQNQITNLESIQILPEMNNKIGITLDMNDRKIANRSRDYFSTKESFEKILIIADDVLKSGLDNLVSKGEIQC</sequence>
<dbReference type="EMBL" id="CP054142">
    <property type="protein sequence ID" value="QTQ13293.1"/>
    <property type="molecule type" value="Genomic_DNA"/>
</dbReference>
<organism evidence="1 2">
    <name type="scientific">Treponema parvum</name>
    <dbReference type="NCBI Taxonomy" id="138851"/>
    <lineage>
        <taxon>Bacteria</taxon>
        <taxon>Pseudomonadati</taxon>
        <taxon>Spirochaetota</taxon>
        <taxon>Spirochaetia</taxon>
        <taxon>Spirochaetales</taxon>
        <taxon>Treponemataceae</taxon>
        <taxon>Treponema</taxon>
    </lineage>
</organism>
<dbReference type="Proteomes" id="UP000671908">
    <property type="component" value="Chromosome"/>
</dbReference>
<evidence type="ECO:0000313" key="2">
    <source>
        <dbReference type="Proteomes" id="UP000671908"/>
    </source>
</evidence>
<name>A0A975F2Q5_9SPIR</name>
<accession>A0A975F2Q5</accession>
<protein>
    <recommendedName>
        <fullName evidence="3">TIGR04255 family protein</fullName>
    </recommendedName>
</protein>
<evidence type="ECO:0000313" key="1">
    <source>
        <dbReference type="EMBL" id="QTQ13293.1"/>
    </source>
</evidence>
<dbReference type="AlphaFoldDB" id="A0A975F2Q5"/>
<proteinExistence type="predicted"/>
<dbReference type="RefSeq" id="WP_210119991.1">
    <property type="nucleotide sequence ID" value="NZ_CP054142.1"/>
</dbReference>
<gene>
    <name evidence="1" type="ORF">HRQ91_01820</name>
</gene>
<reference evidence="1 2" key="1">
    <citation type="journal article" date="2021" name="Microbiol. Resour. Announc.">
        <title>Complete Genome Sequences of Three Human Oral Treponema parvum Isolates.</title>
        <authorList>
            <person name="Zeng H."/>
            <person name="Watt R.M."/>
        </authorList>
    </citation>
    <scope>NUCLEOTIDE SEQUENCE [LARGE SCALE GENOMIC DNA]</scope>
    <source>
        <strain evidence="1 2">ATCC 700770</strain>
    </source>
</reference>
<keyword evidence="2" id="KW-1185">Reference proteome</keyword>
<evidence type="ECO:0008006" key="3">
    <source>
        <dbReference type="Google" id="ProtNLM"/>
    </source>
</evidence>
<dbReference type="KEGG" id="tpav:HRQ91_01820"/>